<dbReference type="PIRSF" id="PIRSF015753">
    <property type="entry name" value="GST"/>
    <property type="match status" value="1"/>
</dbReference>
<dbReference type="InterPro" id="IPR036282">
    <property type="entry name" value="Glutathione-S-Trfase_C_sf"/>
</dbReference>
<dbReference type="InterPro" id="IPR016639">
    <property type="entry name" value="GST_Omega/GSH"/>
</dbReference>
<dbReference type="Gene3D" id="3.40.30.10">
    <property type="entry name" value="Glutaredoxin"/>
    <property type="match status" value="1"/>
</dbReference>
<sequence length="309" mass="36082">MGQLVNGKWQIENVLADKDGSFKRKESSFRNFIKKGTKFQPEKNRYLLYVSLACPWASRALIMRKLKGLDDIISLAIVSPIMGQNGWSFDDYKGATKDPLINAKYLKDIYIKADNNYTGKVTVPLLYDLKENTIVNNESSDIMRMFNSSFNEIGGNKKDFYPQSLREKIDEINEIIYENVNNGVYKAGFAIKQEVYEEEVKKLFKTLDFLENKLENKKFLFGDIFTESDIRLFVSLIRFDPVYFGNFKCNIRQLKDYKNLWEYTKRIYNMEGVKETVNFDHIKNHYYRSHPSINPNGIVPLGPLEDLNL</sequence>
<evidence type="ECO:0000313" key="2">
    <source>
        <dbReference type="EMBL" id="MDQ0275272.1"/>
    </source>
</evidence>
<protein>
    <submittedName>
        <fullName evidence="2">Glutathione S-transferase</fullName>
    </submittedName>
</protein>
<dbReference type="InterPro" id="IPR047047">
    <property type="entry name" value="GST_Omega-like_C"/>
</dbReference>
<dbReference type="Pfam" id="PF13409">
    <property type="entry name" value="GST_N_2"/>
    <property type="match status" value="1"/>
</dbReference>
<keyword evidence="3" id="KW-1185">Reference proteome</keyword>
<evidence type="ECO:0000313" key="3">
    <source>
        <dbReference type="Proteomes" id="UP001236559"/>
    </source>
</evidence>
<dbReference type="RefSeq" id="WP_023056477.1">
    <property type="nucleotide sequence ID" value="NZ_JAUSTN010000006.1"/>
</dbReference>
<dbReference type="PANTHER" id="PTHR32419">
    <property type="entry name" value="GLUTATHIONYL-HYDROQUINONE REDUCTASE"/>
    <property type="match status" value="1"/>
</dbReference>
<feature type="domain" description="GST C-terminal" evidence="1">
    <location>
        <begin position="162"/>
        <end position="286"/>
    </location>
</feature>
<dbReference type="PANTHER" id="PTHR32419:SF6">
    <property type="entry name" value="GLUTATHIONE S-TRANSFERASE OMEGA-LIKE 1-RELATED"/>
    <property type="match status" value="1"/>
</dbReference>
<organism evidence="2 3">
    <name type="scientific">Peptoniphilus koenoeneniae</name>
    <dbReference type="NCBI Taxonomy" id="507751"/>
    <lineage>
        <taxon>Bacteria</taxon>
        <taxon>Bacillati</taxon>
        <taxon>Bacillota</taxon>
        <taxon>Tissierellia</taxon>
        <taxon>Tissierellales</taxon>
        <taxon>Peptoniphilaceae</taxon>
        <taxon>Peptoniphilus</taxon>
    </lineage>
</organism>
<dbReference type="PROSITE" id="PS50405">
    <property type="entry name" value="GST_CTER"/>
    <property type="match status" value="1"/>
</dbReference>
<dbReference type="Proteomes" id="UP001236559">
    <property type="component" value="Unassembled WGS sequence"/>
</dbReference>
<reference evidence="2 3" key="1">
    <citation type="submission" date="2023-07" db="EMBL/GenBank/DDBJ databases">
        <title>Genomic Encyclopedia of Type Strains, Phase IV (KMG-IV): sequencing the most valuable type-strain genomes for metagenomic binning, comparative biology and taxonomic classification.</title>
        <authorList>
            <person name="Goeker M."/>
        </authorList>
    </citation>
    <scope>NUCLEOTIDE SEQUENCE [LARGE SCALE GENOMIC DNA]</scope>
    <source>
        <strain evidence="2 3">DSM 22616</strain>
    </source>
</reference>
<dbReference type="SUPFAM" id="SSF52833">
    <property type="entry name" value="Thioredoxin-like"/>
    <property type="match status" value="1"/>
</dbReference>
<proteinExistence type="predicted"/>
<dbReference type="InterPro" id="IPR004045">
    <property type="entry name" value="Glutathione_S-Trfase_N"/>
</dbReference>
<dbReference type="Gene3D" id="1.20.1050.10">
    <property type="match status" value="1"/>
</dbReference>
<dbReference type="SFLD" id="SFLDG01148">
    <property type="entry name" value="Xi_(cytGST)"/>
    <property type="match status" value="1"/>
</dbReference>
<dbReference type="SUPFAM" id="SSF47616">
    <property type="entry name" value="GST C-terminal domain-like"/>
    <property type="match status" value="1"/>
</dbReference>
<dbReference type="InterPro" id="IPR036249">
    <property type="entry name" value="Thioredoxin-like_sf"/>
</dbReference>
<dbReference type="EMBL" id="JAUSTN010000006">
    <property type="protein sequence ID" value="MDQ0275272.1"/>
    <property type="molecule type" value="Genomic_DNA"/>
</dbReference>
<dbReference type="CDD" id="cd03190">
    <property type="entry name" value="GST_C_Omega_like"/>
    <property type="match status" value="1"/>
</dbReference>
<dbReference type="InterPro" id="IPR010987">
    <property type="entry name" value="Glutathione-S-Trfase_C-like"/>
</dbReference>
<dbReference type="Pfam" id="PF13410">
    <property type="entry name" value="GST_C_2"/>
    <property type="match status" value="1"/>
</dbReference>
<comment type="caution">
    <text evidence="2">The sequence shown here is derived from an EMBL/GenBank/DDBJ whole genome shotgun (WGS) entry which is preliminary data.</text>
</comment>
<accession>A0ABU0AWU7</accession>
<dbReference type="SFLD" id="SFLDS00019">
    <property type="entry name" value="Glutathione_Transferase_(cytos"/>
    <property type="match status" value="1"/>
</dbReference>
<evidence type="ECO:0000259" key="1">
    <source>
        <dbReference type="PROSITE" id="PS50405"/>
    </source>
</evidence>
<name>A0ABU0AWU7_9FIRM</name>
<gene>
    <name evidence="2" type="ORF">J2S72_001297</name>
</gene>
<dbReference type="InterPro" id="IPR040079">
    <property type="entry name" value="Glutathione_S-Trfase"/>
</dbReference>
<dbReference type="SFLD" id="SFLDG01206">
    <property type="entry name" value="Xi.1"/>
    <property type="match status" value="1"/>
</dbReference>